<evidence type="ECO:0000313" key="2">
    <source>
        <dbReference type="EMBL" id="MDY0881358.1"/>
    </source>
</evidence>
<name>A0ABU5E726_9PROT</name>
<protein>
    <submittedName>
        <fullName evidence="2">DUF2125 domain-containing protein</fullName>
    </submittedName>
</protein>
<reference evidence="2 3" key="1">
    <citation type="journal article" date="2016" name="Antonie Van Leeuwenhoek">
        <title>Dongia soli sp. nov., isolated from soil from Dokdo, Korea.</title>
        <authorList>
            <person name="Kim D.U."/>
            <person name="Lee H."/>
            <person name="Kim H."/>
            <person name="Kim S.G."/>
            <person name="Ka J.O."/>
        </authorList>
    </citation>
    <scope>NUCLEOTIDE SEQUENCE [LARGE SCALE GENOMIC DNA]</scope>
    <source>
        <strain evidence="2 3">D78</strain>
    </source>
</reference>
<keyword evidence="1" id="KW-0472">Membrane</keyword>
<keyword evidence="1" id="KW-1133">Transmembrane helix</keyword>
<evidence type="ECO:0000313" key="3">
    <source>
        <dbReference type="Proteomes" id="UP001279642"/>
    </source>
</evidence>
<keyword evidence="3" id="KW-1185">Reference proteome</keyword>
<dbReference type="InterPro" id="IPR018666">
    <property type="entry name" value="DUF2125"/>
</dbReference>
<dbReference type="RefSeq" id="WP_320506426.1">
    <property type="nucleotide sequence ID" value="NZ_JAXCLW010000001.1"/>
</dbReference>
<gene>
    <name evidence="2" type="ORF">SMD27_00745</name>
</gene>
<organism evidence="2 3">
    <name type="scientific">Dongia soli</name>
    <dbReference type="NCBI Taxonomy" id="600628"/>
    <lineage>
        <taxon>Bacteria</taxon>
        <taxon>Pseudomonadati</taxon>
        <taxon>Pseudomonadota</taxon>
        <taxon>Alphaproteobacteria</taxon>
        <taxon>Rhodospirillales</taxon>
        <taxon>Dongiaceae</taxon>
        <taxon>Dongia</taxon>
    </lineage>
</organism>
<accession>A0ABU5E726</accession>
<dbReference type="Proteomes" id="UP001279642">
    <property type="component" value="Unassembled WGS sequence"/>
</dbReference>
<keyword evidence="1" id="KW-0812">Transmembrane</keyword>
<proteinExistence type="predicted"/>
<dbReference type="EMBL" id="JAXCLW010000001">
    <property type="protein sequence ID" value="MDY0881358.1"/>
    <property type="molecule type" value="Genomic_DNA"/>
</dbReference>
<sequence>MTPRRRLVIRLLLPICLAILLIAGYGIYWWQVARQLEAGIAAWTAEQRAQGAVVQYQGGKVHGFPFTFTADFSDISLLGRWSGTDLSVRTAALRLNLSPLDLTLIRFAADGPVTVILPEIALETNTNGTAGVRLTANRAAGQVDLRNGVLAALSVDAGRSKLDNGKNAIGLGSLHLGLALPPTPPSNFNDPAADIALAATNIDLPAGPTELLPGPILQAGLRGTIRGPLEAAADDQAAHSVTEILTRWRDIGGVVDVARFDFAQGPLSLTGSGTFALDQNLQPLGASKVTATGLGELIDLMIARGQIVGKDAQTAKMVVAGLAKPGTNGRPEVTLSFSIQDSIVSFGPLRLMRLAPIPWPQ</sequence>
<feature type="transmembrane region" description="Helical" evidence="1">
    <location>
        <begin position="7"/>
        <end position="30"/>
    </location>
</feature>
<evidence type="ECO:0000256" key="1">
    <source>
        <dbReference type="SAM" id="Phobius"/>
    </source>
</evidence>
<comment type="caution">
    <text evidence="2">The sequence shown here is derived from an EMBL/GenBank/DDBJ whole genome shotgun (WGS) entry which is preliminary data.</text>
</comment>
<dbReference type="Pfam" id="PF09898">
    <property type="entry name" value="DUF2125"/>
    <property type="match status" value="1"/>
</dbReference>